<keyword evidence="4" id="KW-0862">Zinc</keyword>
<comment type="subcellular location">
    <subcellularLocation>
        <location evidence="1">Nucleus</location>
    </subcellularLocation>
</comment>
<evidence type="ECO:0000313" key="8">
    <source>
        <dbReference type="Proteomes" id="UP000002282"/>
    </source>
</evidence>
<dbReference type="GO" id="GO:0003677">
    <property type="term" value="F:DNA binding"/>
    <property type="evidence" value="ECO:0007669"/>
    <property type="project" value="InterPro"/>
</dbReference>
<keyword evidence="7" id="KW-0328">Glycosyltransferase</keyword>
<evidence type="ECO:0000313" key="7">
    <source>
        <dbReference type="EMBL" id="KRJ98750.1"/>
    </source>
</evidence>
<dbReference type="AlphaFoldDB" id="A0A0R1DP53"/>
<dbReference type="Pfam" id="PF00645">
    <property type="entry name" value="zf-PARP"/>
    <property type="match status" value="2"/>
</dbReference>
<name>A0A0R1DP53_DROYA</name>
<evidence type="ECO:0000256" key="5">
    <source>
        <dbReference type="ARBA" id="ARBA00023242"/>
    </source>
</evidence>
<proteinExistence type="predicted"/>
<protein>
    <submittedName>
        <fullName evidence="7">Uncharacterized protein, isoform B</fullName>
        <ecNumber evidence="7">2.4.2.30</ecNumber>
    </submittedName>
</protein>
<feature type="domain" description="PARP-type" evidence="6">
    <location>
        <begin position="7"/>
        <end position="89"/>
    </location>
</feature>
<evidence type="ECO:0000256" key="4">
    <source>
        <dbReference type="ARBA" id="ARBA00022833"/>
    </source>
</evidence>
<dbReference type="EC" id="2.4.2.30" evidence="7"/>
<evidence type="ECO:0000256" key="3">
    <source>
        <dbReference type="ARBA" id="ARBA00022771"/>
    </source>
</evidence>
<dbReference type="EMBL" id="CM000157">
    <property type="protein sequence ID" value="KRJ98750.1"/>
    <property type="molecule type" value="Genomic_DNA"/>
</dbReference>
<reference evidence="7 8" key="1">
    <citation type="journal article" date="2007" name="Nature">
        <title>Evolution of genes and genomes on the Drosophila phylogeny.</title>
        <authorList>
            <consortium name="Drosophila 12 Genomes Consortium"/>
            <person name="Clark A.G."/>
            <person name="Eisen M.B."/>
            <person name="Smith D.R."/>
            <person name="Bergman C.M."/>
            <person name="Oliver B."/>
            <person name="Markow T.A."/>
            <person name="Kaufman T.C."/>
            <person name="Kellis M."/>
            <person name="Gelbart W."/>
            <person name="Iyer V.N."/>
            <person name="Pollard D.A."/>
            <person name="Sackton T.B."/>
            <person name="Larracuente A.M."/>
            <person name="Singh N.D."/>
            <person name="Abad J.P."/>
            <person name="Abt D.N."/>
            <person name="Adryan B."/>
            <person name="Aguade M."/>
            <person name="Akashi H."/>
            <person name="Anderson W.W."/>
            <person name="Aquadro C.F."/>
            <person name="Ardell D.H."/>
            <person name="Arguello R."/>
            <person name="Artieri C.G."/>
            <person name="Barbash D.A."/>
            <person name="Barker D."/>
            <person name="Barsanti P."/>
            <person name="Batterham P."/>
            <person name="Batzoglou S."/>
            <person name="Begun D."/>
            <person name="Bhutkar A."/>
            <person name="Blanco E."/>
            <person name="Bosak S.A."/>
            <person name="Bradley R.K."/>
            <person name="Brand A.D."/>
            <person name="Brent M.R."/>
            <person name="Brooks A.N."/>
            <person name="Brown R.H."/>
            <person name="Butlin R.K."/>
            <person name="Caggese C."/>
            <person name="Calvi B.R."/>
            <person name="Bernardo de Carvalho A."/>
            <person name="Caspi A."/>
            <person name="Castrezana S."/>
            <person name="Celniker S.E."/>
            <person name="Chang J.L."/>
            <person name="Chapple C."/>
            <person name="Chatterji S."/>
            <person name="Chinwalla A."/>
            <person name="Civetta A."/>
            <person name="Clifton S.W."/>
            <person name="Comeron J.M."/>
            <person name="Costello J.C."/>
            <person name="Coyne J.A."/>
            <person name="Daub J."/>
            <person name="David R.G."/>
            <person name="Delcher A.L."/>
            <person name="Delehaunty K."/>
            <person name="Do C.B."/>
            <person name="Ebling H."/>
            <person name="Edwards K."/>
            <person name="Eickbush T."/>
            <person name="Evans J.D."/>
            <person name="Filipski A."/>
            <person name="Findeiss S."/>
            <person name="Freyhult E."/>
            <person name="Fulton L."/>
            <person name="Fulton R."/>
            <person name="Garcia A.C."/>
            <person name="Gardiner A."/>
            <person name="Garfield D.A."/>
            <person name="Garvin B.E."/>
            <person name="Gibson G."/>
            <person name="Gilbert D."/>
            <person name="Gnerre S."/>
            <person name="Godfrey J."/>
            <person name="Good R."/>
            <person name="Gotea V."/>
            <person name="Gravely B."/>
            <person name="Greenberg A.J."/>
            <person name="Griffiths-Jones S."/>
            <person name="Gross S."/>
            <person name="Guigo R."/>
            <person name="Gustafson E.A."/>
            <person name="Haerty W."/>
            <person name="Hahn M.W."/>
            <person name="Halligan D.L."/>
            <person name="Halpern A.L."/>
            <person name="Halter G.M."/>
            <person name="Han M.V."/>
            <person name="Heger A."/>
            <person name="Hillier L."/>
            <person name="Hinrichs A.S."/>
            <person name="Holmes I."/>
            <person name="Hoskins R.A."/>
            <person name="Hubisz M.J."/>
            <person name="Hultmark D."/>
            <person name="Huntley M.A."/>
            <person name="Jaffe D.B."/>
            <person name="Jagadeeshan S."/>
            <person name="Jeck W.R."/>
            <person name="Johnson J."/>
            <person name="Jones C.D."/>
            <person name="Jordan W.C."/>
            <person name="Karpen G.H."/>
            <person name="Kataoka E."/>
            <person name="Keightley P.D."/>
            <person name="Kheradpour P."/>
            <person name="Kirkness E.F."/>
            <person name="Koerich L.B."/>
            <person name="Kristiansen K."/>
            <person name="Kudrna D."/>
            <person name="Kulathinal R.J."/>
            <person name="Kumar S."/>
            <person name="Kwok R."/>
            <person name="Lander E."/>
            <person name="Langley C.H."/>
            <person name="Lapoint R."/>
            <person name="Lazzaro B.P."/>
            <person name="Lee S.J."/>
            <person name="Levesque L."/>
            <person name="Li R."/>
            <person name="Lin C.F."/>
            <person name="Lin M.F."/>
            <person name="Lindblad-Toh K."/>
            <person name="Llopart A."/>
            <person name="Long M."/>
            <person name="Low L."/>
            <person name="Lozovsky E."/>
            <person name="Lu J."/>
            <person name="Luo M."/>
            <person name="Machado C.A."/>
            <person name="Makalowski W."/>
            <person name="Marzo M."/>
            <person name="Matsuda M."/>
            <person name="Matzkin L."/>
            <person name="McAllister B."/>
            <person name="McBride C.S."/>
            <person name="McKernan B."/>
            <person name="McKernan K."/>
            <person name="Mendez-Lago M."/>
            <person name="Minx P."/>
            <person name="Mollenhauer M.U."/>
            <person name="Montooth K."/>
            <person name="Mount S.M."/>
            <person name="Mu X."/>
            <person name="Myers E."/>
            <person name="Negre B."/>
            <person name="Newfeld S."/>
            <person name="Nielsen R."/>
            <person name="Noor M.A."/>
            <person name="O'Grady P."/>
            <person name="Pachter L."/>
            <person name="Papaceit M."/>
            <person name="Parisi M.J."/>
            <person name="Parisi M."/>
            <person name="Parts L."/>
            <person name="Pedersen J.S."/>
            <person name="Pesole G."/>
            <person name="Phillippy A.M."/>
            <person name="Ponting C.P."/>
            <person name="Pop M."/>
            <person name="Porcelli D."/>
            <person name="Powell J.R."/>
            <person name="Prohaska S."/>
            <person name="Pruitt K."/>
            <person name="Puig M."/>
            <person name="Quesneville H."/>
            <person name="Ram K.R."/>
            <person name="Rand D."/>
            <person name="Rasmussen M.D."/>
            <person name="Reed L.K."/>
            <person name="Reenan R."/>
            <person name="Reily A."/>
            <person name="Remington K.A."/>
            <person name="Rieger T.T."/>
            <person name="Ritchie M.G."/>
            <person name="Robin C."/>
            <person name="Rogers Y.H."/>
            <person name="Rohde C."/>
            <person name="Rozas J."/>
            <person name="Rubenfield M.J."/>
            <person name="Ruiz A."/>
            <person name="Russo S."/>
            <person name="Salzberg S.L."/>
            <person name="Sanchez-Gracia A."/>
            <person name="Saranga D.J."/>
            <person name="Sato H."/>
            <person name="Schaeffer S.W."/>
            <person name="Schatz M.C."/>
            <person name="Schlenke T."/>
            <person name="Schwartz R."/>
            <person name="Segarra C."/>
            <person name="Singh R.S."/>
            <person name="Sirot L."/>
            <person name="Sirota M."/>
            <person name="Sisneros N.B."/>
            <person name="Smith C.D."/>
            <person name="Smith T.F."/>
            <person name="Spieth J."/>
            <person name="Stage D.E."/>
            <person name="Stark A."/>
            <person name="Stephan W."/>
            <person name="Strausberg R.L."/>
            <person name="Strempel S."/>
            <person name="Sturgill D."/>
            <person name="Sutton G."/>
            <person name="Sutton G.G."/>
            <person name="Tao W."/>
            <person name="Teichmann S."/>
            <person name="Tobari Y.N."/>
            <person name="Tomimura Y."/>
            <person name="Tsolas J.M."/>
            <person name="Valente V.L."/>
            <person name="Venter E."/>
            <person name="Venter J.C."/>
            <person name="Vicario S."/>
            <person name="Vieira F.G."/>
            <person name="Vilella A.J."/>
            <person name="Villasante A."/>
            <person name="Walenz B."/>
            <person name="Wang J."/>
            <person name="Wasserman M."/>
            <person name="Watts T."/>
            <person name="Wilson D."/>
            <person name="Wilson R.K."/>
            <person name="Wing R.A."/>
            <person name="Wolfner M.F."/>
            <person name="Wong A."/>
            <person name="Wong G.K."/>
            <person name="Wu C.I."/>
            <person name="Wu G."/>
            <person name="Yamamoto D."/>
            <person name="Yang H.P."/>
            <person name="Yang S.P."/>
            <person name="Yorke J.A."/>
            <person name="Yoshida K."/>
            <person name="Zdobnov E."/>
            <person name="Zhang P."/>
            <person name="Zhang Y."/>
            <person name="Zimin A.V."/>
            <person name="Baldwin J."/>
            <person name="Abdouelleil A."/>
            <person name="Abdulkadir J."/>
            <person name="Abebe A."/>
            <person name="Abera B."/>
            <person name="Abreu J."/>
            <person name="Acer S.C."/>
            <person name="Aftuck L."/>
            <person name="Alexander A."/>
            <person name="An P."/>
            <person name="Anderson E."/>
            <person name="Anderson S."/>
            <person name="Arachi H."/>
            <person name="Azer M."/>
            <person name="Bachantsang P."/>
            <person name="Barry A."/>
            <person name="Bayul T."/>
            <person name="Berlin A."/>
            <person name="Bessette D."/>
            <person name="Bloom T."/>
            <person name="Blye J."/>
            <person name="Boguslavskiy L."/>
            <person name="Bonnet C."/>
            <person name="Boukhgalter B."/>
            <person name="Bourzgui I."/>
            <person name="Brown A."/>
            <person name="Cahill P."/>
            <person name="Channer S."/>
            <person name="Cheshatsang Y."/>
            <person name="Chuda L."/>
            <person name="Citroen M."/>
            <person name="Collymore A."/>
            <person name="Cooke P."/>
            <person name="Costello M."/>
            <person name="D'Aco K."/>
            <person name="Daza R."/>
            <person name="De Haan G."/>
            <person name="DeGray S."/>
            <person name="DeMaso C."/>
            <person name="Dhargay N."/>
            <person name="Dooley K."/>
            <person name="Dooley E."/>
            <person name="Doricent M."/>
            <person name="Dorje P."/>
            <person name="Dorjee K."/>
            <person name="Dupes A."/>
            <person name="Elong R."/>
            <person name="Falk J."/>
            <person name="Farina A."/>
            <person name="Faro S."/>
            <person name="Ferguson D."/>
            <person name="Fisher S."/>
            <person name="Foley C.D."/>
            <person name="Franke A."/>
            <person name="Friedrich D."/>
            <person name="Gadbois L."/>
            <person name="Gearin G."/>
            <person name="Gearin C.R."/>
            <person name="Giannoukos G."/>
            <person name="Goode T."/>
            <person name="Graham J."/>
            <person name="Grandbois E."/>
            <person name="Grewal S."/>
            <person name="Gyaltsen K."/>
            <person name="Hafez N."/>
            <person name="Hagos B."/>
            <person name="Hall J."/>
            <person name="Henson C."/>
            <person name="Hollinger A."/>
            <person name="Honan T."/>
            <person name="Huard M.D."/>
            <person name="Hughes L."/>
            <person name="Hurhula B."/>
            <person name="Husby M.E."/>
            <person name="Kamat A."/>
            <person name="Kanga B."/>
            <person name="Kashin S."/>
            <person name="Khazanovich D."/>
            <person name="Kisner P."/>
            <person name="Lance K."/>
            <person name="Lara M."/>
            <person name="Lee W."/>
            <person name="Lennon N."/>
            <person name="Letendre F."/>
            <person name="LeVine R."/>
            <person name="Lipovsky A."/>
            <person name="Liu X."/>
            <person name="Liu J."/>
            <person name="Liu S."/>
            <person name="Lokyitsang T."/>
            <person name="Lokyitsang Y."/>
            <person name="Lubonja R."/>
            <person name="Lui A."/>
            <person name="MacDonald P."/>
            <person name="Magnisalis V."/>
            <person name="Maru K."/>
            <person name="Matthews C."/>
            <person name="McCusker W."/>
            <person name="McDonough S."/>
            <person name="Mehta T."/>
            <person name="Meldrim J."/>
            <person name="Meneus L."/>
            <person name="Mihai O."/>
            <person name="Mihalev A."/>
            <person name="Mihova T."/>
            <person name="Mittelman R."/>
            <person name="Mlenga V."/>
            <person name="Montmayeur A."/>
            <person name="Mulrain L."/>
            <person name="Navidi A."/>
            <person name="Naylor J."/>
            <person name="Negash T."/>
            <person name="Nguyen T."/>
            <person name="Nguyen N."/>
            <person name="Nicol R."/>
            <person name="Norbu C."/>
            <person name="Norbu N."/>
            <person name="Novod N."/>
            <person name="O'Neill B."/>
            <person name="Osman S."/>
            <person name="Markiewicz E."/>
            <person name="Oyono O.L."/>
            <person name="Patti C."/>
            <person name="Phunkhang P."/>
            <person name="Pierre F."/>
            <person name="Priest M."/>
            <person name="Raghuraman S."/>
            <person name="Rege F."/>
            <person name="Reyes R."/>
            <person name="Rise C."/>
            <person name="Rogov P."/>
            <person name="Ross K."/>
            <person name="Ryan E."/>
            <person name="Settipalli S."/>
            <person name="Shea T."/>
            <person name="Sherpa N."/>
            <person name="Shi L."/>
            <person name="Shih D."/>
            <person name="Sparrow T."/>
            <person name="Spaulding J."/>
            <person name="Stalker J."/>
            <person name="Stange-Thomann N."/>
            <person name="Stavropoulos S."/>
            <person name="Stone C."/>
            <person name="Strader C."/>
            <person name="Tesfaye S."/>
            <person name="Thomson T."/>
            <person name="Thoulutsang Y."/>
            <person name="Thoulutsang D."/>
            <person name="Topham K."/>
            <person name="Topping I."/>
            <person name="Tsamla T."/>
            <person name="Vassiliev H."/>
            <person name="Vo A."/>
            <person name="Wangchuk T."/>
            <person name="Wangdi T."/>
            <person name="Weiand M."/>
            <person name="Wilkinson J."/>
            <person name="Wilson A."/>
            <person name="Yadav S."/>
            <person name="Young G."/>
            <person name="Yu Q."/>
            <person name="Zembek L."/>
            <person name="Zhong D."/>
            <person name="Zimmer A."/>
            <person name="Zwirko Z."/>
            <person name="Jaffe D.B."/>
            <person name="Alvarez P."/>
            <person name="Brockman W."/>
            <person name="Butler J."/>
            <person name="Chin C."/>
            <person name="Gnerre S."/>
            <person name="Grabherr M."/>
            <person name="Kleber M."/>
            <person name="Mauceli E."/>
            <person name="MacCallum I."/>
        </authorList>
    </citation>
    <scope>NUCLEOTIDE SEQUENCE [LARGE SCALE GENOMIC DNA]</scope>
    <source>
        <strain evidence="8">Tai18E2 / Tucson 14021-0261.01</strain>
    </source>
</reference>
<organism evidence="7 8">
    <name type="scientific">Drosophila yakuba</name>
    <name type="common">Fruit fly</name>
    <dbReference type="NCBI Taxonomy" id="7245"/>
    <lineage>
        <taxon>Eukaryota</taxon>
        <taxon>Metazoa</taxon>
        <taxon>Ecdysozoa</taxon>
        <taxon>Arthropoda</taxon>
        <taxon>Hexapoda</taxon>
        <taxon>Insecta</taxon>
        <taxon>Pterygota</taxon>
        <taxon>Neoptera</taxon>
        <taxon>Endopterygota</taxon>
        <taxon>Diptera</taxon>
        <taxon>Brachycera</taxon>
        <taxon>Muscomorpha</taxon>
        <taxon>Ephydroidea</taxon>
        <taxon>Drosophilidae</taxon>
        <taxon>Drosophila</taxon>
        <taxon>Sophophora</taxon>
    </lineage>
</organism>
<dbReference type="Proteomes" id="UP000002282">
    <property type="component" value="Chromosome 2L"/>
</dbReference>
<dbReference type="GO" id="GO:0005634">
    <property type="term" value="C:nucleus"/>
    <property type="evidence" value="ECO:0007669"/>
    <property type="project" value="UniProtKB-SubCell"/>
</dbReference>
<dbReference type="SMART" id="SM01336">
    <property type="entry name" value="zf-PARP"/>
    <property type="match status" value="2"/>
</dbReference>
<keyword evidence="7" id="KW-0808">Transferase</keyword>
<dbReference type="GO" id="GO:0003950">
    <property type="term" value="F:NAD+ poly-ADP-ribosyltransferase activity"/>
    <property type="evidence" value="ECO:0007669"/>
    <property type="project" value="UniProtKB-EC"/>
</dbReference>
<dbReference type="InterPro" id="IPR036957">
    <property type="entry name" value="Znf_PARP_sf"/>
</dbReference>
<dbReference type="PROSITE" id="PS50064">
    <property type="entry name" value="ZF_PARP_2"/>
    <property type="match status" value="2"/>
</dbReference>
<dbReference type="Gene3D" id="3.30.1740.10">
    <property type="entry name" value="Zinc finger, PARP-type"/>
    <property type="match status" value="2"/>
</dbReference>
<feature type="domain" description="PARP-type" evidence="6">
    <location>
        <begin position="111"/>
        <end position="200"/>
    </location>
</feature>
<gene>
    <name evidence="7" type="primary">Dyak\GE20224</name>
    <name evidence="7" type="synonym">dyak_GLEANR_407</name>
    <name evidence="7" type="synonym">GE20224</name>
    <name evidence="7" type="ORF">Dyak_GE20224</name>
</gene>
<evidence type="ECO:0000259" key="6">
    <source>
        <dbReference type="PROSITE" id="PS50064"/>
    </source>
</evidence>
<evidence type="ECO:0000256" key="1">
    <source>
        <dbReference type="ARBA" id="ARBA00004123"/>
    </source>
</evidence>
<dbReference type="SUPFAM" id="SSF57716">
    <property type="entry name" value="Glucocorticoid receptor-like (DNA-binding domain)"/>
    <property type="match status" value="2"/>
</dbReference>
<dbReference type="GO" id="GO:0008270">
    <property type="term" value="F:zinc ion binding"/>
    <property type="evidence" value="ECO:0007669"/>
    <property type="project" value="UniProtKB-KW"/>
</dbReference>
<dbReference type="OrthoDB" id="429950at2759"/>
<keyword evidence="2" id="KW-0479">Metal-binding</keyword>
<reference evidence="7 8" key="2">
    <citation type="journal article" date="2007" name="PLoS Biol.">
        <title>Principles of genome evolution in the Drosophila melanogaster species group.</title>
        <authorList>
            <person name="Ranz J.M."/>
            <person name="Maurin D."/>
            <person name="Chan Y.S."/>
            <person name="von Grotthuss M."/>
            <person name="Hillier L.W."/>
            <person name="Roote J."/>
            <person name="Ashburner M."/>
            <person name="Bergman C.M."/>
        </authorList>
    </citation>
    <scope>NUCLEOTIDE SEQUENCE [LARGE SCALE GENOMIC DNA]</scope>
    <source>
        <strain evidence="8">Tai18E2 / Tucson 14021-0261.01</strain>
    </source>
</reference>
<sequence>MDIELPYIAEYARTGRATCKGCKSSIPMDNLRIAVMVQSAFHDAKVPNWFHKTCFFKNQRPCSVGDIYNFGNLRFADQKELTDLVENLQGVIGSQLGKKRSKAFNLALKDFGIEYAKSSRSTCRGCEQKIIKDLVRLRKTVYDTEVGMKYGGQPLWYHLDCFAQLRSELGWFDSGDNMPGIKSLADDDQAEVKNALPEIWHRCAQCYKSEF</sequence>
<dbReference type="InterPro" id="IPR001510">
    <property type="entry name" value="Znf_PARP"/>
</dbReference>
<keyword evidence="8" id="KW-1185">Reference proteome</keyword>
<accession>A0A0R1DP53</accession>
<keyword evidence="5" id="KW-0539">Nucleus</keyword>
<keyword evidence="3" id="KW-0863">Zinc-finger</keyword>
<evidence type="ECO:0000256" key="2">
    <source>
        <dbReference type="ARBA" id="ARBA00022723"/>
    </source>
</evidence>